<protein>
    <recommendedName>
        <fullName evidence="2">DUF309 domain-containing protein</fullName>
    </recommendedName>
</protein>
<dbReference type="EMBL" id="CACVAP010000086">
    <property type="protein sequence ID" value="CAA6817592.1"/>
    <property type="molecule type" value="Genomic_DNA"/>
</dbReference>
<reference evidence="1" key="1">
    <citation type="submission" date="2020-01" db="EMBL/GenBank/DDBJ databases">
        <authorList>
            <person name="Meier V. D."/>
            <person name="Meier V D."/>
        </authorList>
    </citation>
    <scope>NUCLEOTIDE SEQUENCE</scope>
    <source>
        <strain evidence="1">HLG_WM_MAG_06</strain>
    </source>
</reference>
<dbReference type="InterPro" id="IPR005500">
    <property type="entry name" value="DUF309"/>
</dbReference>
<name>A0A6S6T9V9_9BACT</name>
<organism evidence="1">
    <name type="scientific">uncultured Sulfurovum sp</name>
    <dbReference type="NCBI Taxonomy" id="269237"/>
    <lineage>
        <taxon>Bacteria</taxon>
        <taxon>Pseudomonadati</taxon>
        <taxon>Campylobacterota</taxon>
        <taxon>Epsilonproteobacteria</taxon>
        <taxon>Campylobacterales</taxon>
        <taxon>Sulfurovaceae</taxon>
        <taxon>Sulfurovum</taxon>
        <taxon>environmental samples</taxon>
    </lineage>
</organism>
<dbReference type="Pfam" id="PF03745">
    <property type="entry name" value="DUF309"/>
    <property type="match status" value="1"/>
</dbReference>
<dbReference type="InterPro" id="IPR023203">
    <property type="entry name" value="TTHA0068_sf"/>
</dbReference>
<gene>
    <name evidence="1" type="ORF">HELGO_WM1356</name>
</gene>
<dbReference type="AlphaFoldDB" id="A0A6S6T9V9"/>
<sequence>MLKENHDLEGALKAYLYLLEKEEYFDAHEALEEAWHPLRKQNHPLKNLAKGLINGAICFEHLKRNRTDALRKASTVLKSFERHKSLCVEEIEYFELFKESCKKIEDLKKLHKL</sequence>
<dbReference type="Gene3D" id="1.10.3450.10">
    <property type="entry name" value="TTHA0068-like"/>
    <property type="match status" value="1"/>
</dbReference>
<accession>A0A6S6T9V9</accession>
<evidence type="ECO:0000313" key="1">
    <source>
        <dbReference type="EMBL" id="CAA6817592.1"/>
    </source>
</evidence>
<proteinExistence type="predicted"/>
<dbReference type="SUPFAM" id="SSF140663">
    <property type="entry name" value="TTHA0068-like"/>
    <property type="match status" value="1"/>
</dbReference>
<evidence type="ECO:0008006" key="2">
    <source>
        <dbReference type="Google" id="ProtNLM"/>
    </source>
</evidence>